<feature type="transmembrane region" description="Helical" evidence="1">
    <location>
        <begin position="32"/>
        <end position="50"/>
    </location>
</feature>
<feature type="transmembrane region" description="Helical" evidence="1">
    <location>
        <begin position="7"/>
        <end position="26"/>
    </location>
</feature>
<keyword evidence="1" id="KW-0812">Transmembrane</keyword>
<name>A0A2A7HY13_BACCE</name>
<evidence type="ECO:0000313" key="2">
    <source>
        <dbReference type="EMBL" id="PEC21858.1"/>
    </source>
</evidence>
<gene>
    <name evidence="2" type="ORF">COM96_11440</name>
</gene>
<evidence type="ECO:0000256" key="1">
    <source>
        <dbReference type="SAM" id="Phobius"/>
    </source>
</evidence>
<dbReference type="Proteomes" id="UP000220006">
    <property type="component" value="Unassembled WGS sequence"/>
</dbReference>
<comment type="caution">
    <text evidence="2">The sequence shown here is derived from an EMBL/GenBank/DDBJ whole genome shotgun (WGS) entry which is preliminary data.</text>
</comment>
<protein>
    <recommendedName>
        <fullName evidence="4">Group-specific protein</fullName>
    </recommendedName>
</protein>
<sequence>MLSKKHIGYVLVLAGFFTIIVTTLFFQDYEYIRYIKGAGFMCWFVSAFLIQNYEPKKVSKNR</sequence>
<evidence type="ECO:0008006" key="4">
    <source>
        <dbReference type="Google" id="ProtNLM"/>
    </source>
</evidence>
<dbReference type="AlphaFoldDB" id="A0A2A7HY13"/>
<proteinExistence type="predicted"/>
<keyword evidence="1" id="KW-1133">Transmembrane helix</keyword>
<reference evidence="2 3" key="1">
    <citation type="submission" date="2017-09" db="EMBL/GenBank/DDBJ databases">
        <title>Large-scale bioinformatics analysis of Bacillus genomes uncovers conserved roles of natural products in bacterial physiology.</title>
        <authorList>
            <consortium name="Agbiome Team Llc"/>
            <person name="Bleich R.M."/>
            <person name="Grubbs K.J."/>
            <person name="Santa Maria K.C."/>
            <person name="Allen S.E."/>
            <person name="Farag S."/>
            <person name="Shank E.A."/>
            <person name="Bowers A."/>
        </authorList>
    </citation>
    <scope>NUCLEOTIDE SEQUENCE [LARGE SCALE GENOMIC DNA]</scope>
    <source>
        <strain evidence="2 3">AFS096845</strain>
    </source>
</reference>
<accession>A0A2A7HY13</accession>
<organism evidence="2 3">
    <name type="scientific">Bacillus cereus</name>
    <dbReference type="NCBI Taxonomy" id="1396"/>
    <lineage>
        <taxon>Bacteria</taxon>
        <taxon>Bacillati</taxon>
        <taxon>Bacillota</taxon>
        <taxon>Bacilli</taxon>
        <taxon>Bacillales</taxon>
        <taxon>Bacillaceae</taxon>
        <taxon>Bacillus</taxon>
        <taxon>Bacillus cereus group</taxon>
    </lineage>
</organism>
<dbReference type="RefSeq" id="WP_097903921.1">
    <property type="nucleotide sequence ID" value="NZ_NVLK01000023.1"/>
</dbReference>
<evidence type="ECO:0000313" key="3">
    <source>
        <dbReference type="Proteomes" id="UP000220006"/>
    </source>
</evidence>
<dbReference type="EMBL" id="NVLK01000023">
    <property type="protein sequence ID" value="PEC21858.1"/>
    <property type="molecule type" value="Genomic_DNA"/>
</dbReference>
<keyword evidence="1" id="KW-0472">Membrane</keyword>